<proteinExistence type="predicted"/>
<accession>A0A556SUJ7</accession>
<dbReference type="EMBL" id="VMHM01000003">
    <property type="protein sequence ID" value="TSK04804.1"/>
    <property type="molecule type" value="Genomic_DNA"/>
</dbReference>
<comment type="caution">
    <text evidence="1">The sequence shown here is derived from an EMBL/GenBank/DDBJ whole genome shotgun (WGS) entry which is preliminary data.</text>
</comment>
<dbReference type="PROSITE" id="PS51257">
    <property type="entry name" value="PROKAR_LIPOPROTEIN"/>
    <property type="match status" value="1"/>
</dbReference>
<reference evidence="1 2" key="1">
    <citation type="submission" date="2019-07" db="EMBL/GenBank/DDBJ databases">
        <title>Gilliamella genomes.</title>
        <authorList>
            <person name="Zheng H."/>
        </authorList>
    </citation>
    <scope>NUCLEOTIDE SEQUENCE [LARGE SCALE GENOMIC DNA]</scope>
    <source>
        <strain evidence="1 2">W8127</strain>
    </source>
</reference>
<organism evidence="1 2">
    <name type="scientific">Gilliamella apicola</name>
    <dbReference type="NCBI Taxonomy" id="1196095"/>
    <lineage>
        <taxon>Bacteria</taxon>
        <taxon>Pseudomonadati</taxon>
        <taxon>Pseudomonadota</taxon>
        <taxon>Gammaproteobacteria</taxon>
        <taxon>Orbales</taxon>
        <taxon>Orbaceae</taxon>
        <taxon>Gilliamella</taxon>
    </lineage>
</organism>
<protein>
    <submittedName>
        <fullName evidence="1">Uncharacterized protein</fullName>
    </submittedName>
</protein>
<dbReference type="RefSeq" id="WP_144091453.1">
    <property type="nucleotide sequence ID" value="NZ_VMHM01000003.1"/>
</dbReference>
<evidence type="ECO:0000313" key="1">
    <source>
        <dbReference type="EMBL" id="TSK04804.1"/>
    </source>
</evidence>
<dbReference type="AlphaFoldDB" id="A0A556SUJ7"/>
<gene>
    <name evidence="1" type="ORF">FPQ15_03045</name>
</gene>
<name>A0A556SUJ7_9GAMM</name>
<sequence>MKKIKYTLLVTCSLSLVGCFESSSLDRWIDNPTANEIKLTIDDNELTIPAQSGIQYKFDYGKHTLTYNNDSLNFIVKPAKFGMASFINPTQSNYFIYTVVYSTSNISQEEYDKLSQRAIKKLPIIVNGEEAEIELPTVEINDVFIDRMDTKWDYSFDEPFPEELFEELNLPKGSYYYDDKRKLFREVDFIDYLKNDGVEEAISFSYQPKKFNETTKHVFPNIDLTAIKCEAGQTYMKELLNDWHHLFTLKGGDFASTYNKLTSNDASHKNYESKKLCNPETDPDGTYDKALTKITDAIRDIRDVHFFVIKS</sequence>
<dbReference type="Proteomes" id="UP000319483">
    <property type="component" value="Unassembled WGS sequence"/>
</dbReference>
<evidence type="ECO:0000313" key="2">
    <source>
        <dbReference type="Proteomes" id="UP000319483"/>
    </source>
</evidence>